<dbReference type="Proteomes" id="UP000321089">
    <property type="component" value="Unassembled WGS sequence"/>
</dbReference>
<dbReference type="Pfam" id="PF14417">
    <property type="entry name" value="MEDS"/>
    <property type="match status" value="1"/>
</dbReference>
<evidence type="ECO:0000259" key="1">
    <source>
        <dbReference type="Pfam" id="PF14417"/>
    </source>
</evidence>
<comment type="caution">
    <text evidence="2">The sequence shown here is derived from an EMBL/GenBank/DDBJ whole genome shotgun (WGS) entry which is preliminary data.</text>
</comment>
<gene>
    <name evidence="2" type="ORF">CBU02nite_04840</name>
</gene>
<evidence type="ECO:0000313" key="3">
    <source>
        <dbReference type="Proteomes" id="UP000321089"/>
    </source>
</evidence>
<organism evidence="2 3">
    <name type="scientific">Clostridium butyricum</name>
    <dbReference type="NCBI Taxonomy" id="1492"/>
    <lineage>
        <taxon>Bacteria</taxon>
        <taxon>Bacillati</taxon>
        <taxon>Bacillota</taxon>
        <taxon>Clostridia</taxon>
        <taxon>Eubacteriales</taxon>
        <taxon>Clostridiaceae</taxon>
        <taxon>Clostridium</taxon>
    </lineage>
</organism>
<dbReference type="GO" id="GO:0043937">
    <property type="term" value="P:regulation of sporulation"/>
    <property type="evidence" value="ECO:0007669"/>
    <property type="project" value="InterPro"/>
</dbReference>
<feature type="domain" description="MEDS" evidence="1">
    <location>
        <begin position="75"/>
        <end position="233"/>
    </location>
</feature>
<dbReference type="RefSeq" id="WP_146867903.1">
    <property type="nucleotide sequence ID" value="NZ_BKBC01000005.1"/>
</dbReference>
<protein>
    <recommendedName>
        <fullName evidence="1">MEDS domain-containing protein</fullName>
    </recommendedName>
</protein>
<evidence type="ECO:0000313" key="2">
    <source>
        <dbReference type="EMBL" id="GEQ19978.1"/>
    </source>
</evidence>
<dbReference type="InterPro" id="IPR037208">
    <property type="entry name" value="Spo0E-like_sf"/>
</dbReference>
<dbReference type="SUPFAM" id="SSF140500">
    <property type="entry name" value="BAS1536-like"/>
    <property type="match status" value="1"/>
</dbReference>
<accession>A0A512TIR6</accession>
<name>A0A512TIR6_CLOBU</name>
<dbReference type="AlphaFoldDB" id="A0A512TIR6"/>
<sequence length="246" mass="28635">MNGFCEKCELNESIKEEKNLLNNAIVEKNNNLLDENIIKISQYIDKMIYDCIKCKIRLVDINNEKVSLDSIFGIHSTFYYYGEQHLFINMYNYIKKGIDNNEIIYLFVEDNIYNKLLKVLTENNVCVDDIQFRNVKPLIQGNRDGGLKSLKNEIYKISLEDEVKKYNGIRWIGQPSYAIILNSQDAFLNFEKNLDMALKDTNASLLCIYDVNDYMDGGNVINKKVIEESLETHSYILKDDYLQALA</sequence>
<proteinExistence type="predicted"/>
<dbReference type="InterPro" id="IPR025847">
    <property type="entry name" value="MEDS_domain"/>
</dbReference>
<reference evidence="2 3" key="1">
    <citation type="submission" date="2019-07" db="EMBL/GenBank/DDBJ databases">
        <title>Whole genome shotgun sequence of Clostridium butyricum NBRC 3858.</title>
        <authorList>
            <person name="Hosoyama A."/>
            <person name="Uohara A."/>
            <person name="Ohji S."/>
            <person name="Ichikawa N."/>
        </authorList>
    </citation>
    <scope>NUCLEOTIDE SEQUENCE [LARGE SCALE GENOMIC DNA]</scope>
    <source>
        <strain evidence="2 3">NBRC 3858</strain>
    </source>
</reference>
<dbReference type="EMBL" id="BKBC01000005">
    <property type="protein sequence ID" value="GEQ19978.1"/>
    <property type="molecule type" value="Genomic_DNA"/>
</dbReference>